<protein>
    <submittedName>
        <fullName evidence="6">Calcium-independent phospholipase A2-gamma</fullName>
    </submittedName>
</protein>
<name>A0A8T9BTZ8_9HELO</name>
<dbReference type="AlphaFoldDB" id="A0A8T9BTZ8"/>
<reference evidence="6 7" key="1">
    <citation type="submission" date="2018-05" db="EMBL/GenBank/DDBJ databases">
        <title>Genome sequencing and assembly of the regulated plant pathogen Lachnellula willkommii and related sister species for the development of diagnostic species identification markers.</title>
        <authorList>
            <person name="Giroux E."/>
            <person name="Bilodeau G."/>
        </authorList>
    </citation>
    <scope>NUCLEOTIDE SEQUENCE [LARGE SCALE GENOMIC DNA]</scope>
    <source>
        <strain evidence="6 7">CBS 268.59</strain>
    </source>
</reference>
<feature type="short sequence motif" description="GXSXG" evidence="4">
    <location>
        <begin position="59"/>
        <end position="63"/>
    </location>
</feature>
<evidence type="ECO:0000256" key="1">
    <source>
        <dbReference type="ARBA" id="ARBA00022801"/>
    </source>
</evidence>
<evidence type="ECO:0000256" key="3">
    <source>
        <dbReference type="ARBA" id="ARBA00023098"/>
    </source>
</evidence>
<dbReference type="Gene3D" id="3.40.1090.10">
    <property type="entry name" value="Cytosolic phospholipase A2 catalytic domain"/>
    <property type="match status" value="1"/>
</dbReference>
<feature type="active site" description="Proton acceptor" evidence="4">
    <location>
        <position position="195"/>
    </location>
</feature>
<feature type="domain" description="PNPLA" evidence="5">
    <location>
        <begin position="17"/>
        <end position="208"/>
    </location>
</feature>
<dbReference type="GO" id="GO:0019369">
    <property type="term" value="P:arachidonate metabolic process"/>
    <property type="evidence" value="ECO:0007669"/>
    <property type="project" value="TreeGrafter"/>
</dbReference>
<feature type="short sequence motif" description="GXGXXG" evidence="4">
    <location>
        <begin position="21"/>
        <end position="26"/>
    </location>
</feature>
<dbReference type="GO" id="GO:0016042">
    <property type="term" value="P:lipid catabolic process"/>
    <property type="evidence" value="ECO:0007669"/>
    <property type="project" value="UniProtKB-UniRule"/>
</dbReference>
<dbReference type="PROSITE" id="PS51635">
    <property type="entry name" value="PNPLA"/>
    <property type="match status" value="1"/>
</dbReference>
<evidence type="ECO:0000313" key="7">
    <source>
        <dbReference type="Proteomes" id="UP000469558"/>
    </source>
</evidence>
<keyword evidence="3 4" id="KW-0443">Lipid metabolism</keyword>
<feature type="short sequence motif" description="DGA/G" evidence="4">
    <location>
        <begin position="195"/>
        <end position="197"/>
    </location>
</feature>
<dbReference type="GO" id="GO:0047499">
    <property type="term" value="F:calcium-independent phospholipase A2 activity"/>
    <property type="evidence" value="ECO:0007669"/>
    <property type="project" value="TreeGrafter"/>
</dbReference>
<dbReference type="SUPFAM" id="SSF52151">
    <property type="entry name" value="FabD/lysophospholipase-like"/>
    <property type="match status" value="1"/>
</dbReference>
<keyword evidence="1 4" id="KW-0378">Hydrolase</keyword>
<evidence type="ECO:0000256" key="4">
    <source>
        <dbReference type="PROSITE-ProRule" id="PRU01161"/>
    </source>
</evidence>
<comment type="caution">
    <text evidence="6">The sequence shown here is derived from an EMBL/GenBank/DDBJ whole genome shotgun (WGS) entry which is preliminary data.</text>
</comment>
<gene>
    <name evidence="6" type="primary">Pnpla8_3</name>
    <name evidence="6" type="ORF">LSUE1_G009976</name>
</gene>
<evidence type="ECO:0000256" key="2">
    <source>
        <dbReference type="ARBA" id="ARBA00022963"/>
    </source>
</evidence>
<dbReference type="PANTHER" id="PTHR24185:SF1">
    <property type="entry name" value="CALCIUM-INDEPENDENT PHOSPHOLIPASE A2-GAMMA"/>
    <property type="match status" value="1"/>
</dbReference>
<feature type="active site" description="Nucleophile" evidence="4">
    <location>
        <position position="61"/>
    </location>
</feature>
<dbReference type="Proteomes" id="UP000469558">
    <property type="component" value="Unassembled WGS sequence"/>
</dbReference>
<dbReference type="EMBL" id="QGMK01002192">
    <property type="protein sequence ID" value="TVY60674.1"/>
    <property type="molecule type" value="Genomic_DNA"/>
</dbReference>
<evidence type="ECO:0000259" key="5">
    <source>
        <dbReference type="PROSITE" id="PS51635"/>
    </source>
</evidence>
<dbReference type="InterPro" id="IPR002641">
    <property type="entry name" value="PNPLA_dom"/>
</dbReference>
<dbReference type="GO" id="GO:0046486">
    <property type="term" value="P:glycerolipid metabolic process"/>
    <property type="evidence" value="ECO:0007669"/>
    <property type="project" value="UniProtKB-ARBA"/>
</dbReference>
<organism evidence="6 7">
    <name type="scientific">Lachnellula suecica</name>
    <dbReference type="NCBI Taxonomy" id="602035"/>
    <lineage>
        <taxon>Eukaryota</taxon>
        <taxon>Fungi</taxon>
        <taxon>Dikarya</taxon>
        <taxon>Ascomycota</taxon>
        <taxon>Pezizomycotina</taxon>
        <taxon>Leotiomycetes</taxon>
        <taxon>Helotiales</taxon>
        <taxon>Lachnaceae</taxon>
        <taxon>Lachnellula</taxon>
    </lineage>
</organism>
<dbReference type="Pfam" id="PF01734">
    <property type="entry name" value="Patatin"/>
    <property type="match status" value="1"/>
</dbReference>
<sequence>MASGGGASSPRKELCLLALDGGGVRGLSSLYILKQLMESIDPEAEKTPLPCEYFDMIGGTSTGGLIALMLGRLGMSVDECIAEYTALSSEVFTHLQRRMDWKFRLQGRFDHKSLEKRIKALLVERGEDPDALLSSPNSSCKTKQTSDTVVLSSYFSRRRGLDMLNTVKFWEAARATSAATTFFDDIKIGGEGFVDGATGQNSPIATMWTEAGDIFKQKGAAGWRLEDHVQCFVSIGTGVPSLQAFGESLLDVAKTIASIATDSMTAAEDFQRHHSNMVSGNRFFRFNVQRGLETVGLEEAKKQDEIKAATRKYIQEEVTFNHLERCAENLQERECGSLFA</sequence>
<dbReference type="InterPro" id="IPR016035">
    <property type="entry name" value="Acyl_Trfase/lysoPLipase"/>
</dbReference>
<dbReference type="CDD" id="cd07216">
    <property type="entry name" value="Pat17_PNPLA8_PNPLA9_like3"/>
    <property type="match status" value="1"/>
</dbReference>
<proteinExistence type="predicted"/>
<evidence type="ECO:0000313" key="6">
    <source>
        <dbReference type="EMBL" id="TVY60674.1"/>
    </source>
</evidence>
<dbReference type="GO" id="GO:0016020">
    <property type="term" value="C:membrane"/>
    <property type="evidence" value="ECO:0007669"/>
    <property type="project" value="TreeGrafter"/>
</dbReference>
<accession>A0A8T9BTZ8</accession>
<keyword evidence="2 4" id="KW-0442">Lipid degradation</keyword>
<keyword evidence="7" id="KW-1185">Reference proteome</keyword>
<dbReference type="OrthoDB" id="1658288at2759"/>
<dbReference type="PANTHER" id="PTHR24185">
    <property type="entry name" value="CALCIUM-INDEPENDENT PHOSPHOLIPASE A2-GAMMA"/>
    <property type="match status" value="1"/>
</dbReference>